<keyword evidence="2 5" id="KW-0812">Transmembrane</keyword>
<evidence type="ECO:0000256" key="3">
    <source>
        <dbReference type="ARBA" id="ARBA00022989"/>
    </source>
</evidence>
<evidence type="ECO:0000313" key="6">
    <source>
        <dbReference type="EMBL" id="AXE60664.1"/>
    </source>
</evidence>
<sequence length="310" mass="34962">MFITADLIPGNLYLRIFVNLLIYIAILLIVPTIILGILSAIKVKPSNKGNIYLYAFSAGMFLMIGSVGFLQEAFTRMKNNHNLFNSDLEFNFYTALIIGLSSLIGLSLVILGRFLFVKLVKKSNVNIHKDHEEHSHSDHLISIKDMDNPKAAWLAIIMILSHRIIDGIFIGYSVYSLTLGGIGYRSALPLLISFNIHIIIEVIIVYYRQIQYGEKKGKAILYNFLTFLLIIPFMFMGAFLGEQFDLTKWLTPALFAMGGSIIVFMSVFELIPEFIHARNQSSKILYTTFSLFALAIVLTIIVLSFHGHVV</sequence>
<accession>A0A2Z5IQC2</accession>
<dbReference type="GO" id="GO:0005385">
    <property type="term" value="F:zinc ion transmembrane transporter activity"/>
    <property type="evidence" value="ECO:0007669"/>
    <property type="project" value="TreeGrafter"/>
</dbReference>
<evidence type="ECO:0000256" key="5">
    <source>
        <dbReference type="SAM" id="Phobius"/>
    </source>
</evidence>
<feature type="transmembrane region" description="Helical" evidence="5">
    <location>
        <begin position="12"/>
        <end position="39"/>
    </location>
</feature>
<feature type="transmembrane region" description="Helical" evidence="5">
    <location>
        <begin position="219"/>
        <end position="241"/>
    </location>
</feature>
<dbReference type="AlphaFoldDB" id="A0A2Z5IQC2"/>
<evidence type="ECO:0000256" key="1">
    <source>
        <dbReference type="ARBA" id="ARBA00004141"/>
    </source>
</evidence>
<name>A0A2Z5IQC2_9BACT</name>
<feature type="transmembrane region" description="Helical" evidence="5">
    <location>
        <begin position="284"/>
        <end position="305"/>
    </location>
</feature>
<keyword evidence="4 5" id="KW-0472">Membrane</keyword>
<evidence type="ECO:0000256" key="4">
    <source>
        <dbReference type="ARBA" id="ARBA00023136"/>
    </source>
</evidence>
<proteinExistence type="predicted"/>
<organism evidence="6 7">
    <name type="scientific">[Mycoplasma] phocae</name>
    <dbReference type="NCBI Taxonomy" id="142651"/>
    <lineage>
        <taxon>Bacteria</taxon>
        <taxon>Bacillati</taxon>
        <taxon>Mycoplasmatota</taxon>
        <taxon>Mycoplasmoidales</taxon>
        <taxon>Metamycoplasmataceae</taxon>
        <taxon>Metamycoplasma</taxon>
    </lineage>
</organism>
<reference evidence="6 7" key="1">
    <citation type="submission" date="2018-05" db="EMBL/GenBank/DDBJ databases">
        <title>Annotation of the Mycoplasma phocidae genome.</title>
        <authorList>
            <person name="Brown D.R."/>
            <person name="Kutish G.F."/>
            <person name="Frasca S.Jr."/>
        </authorList>
    </citation>
    <scope>NUCLEOTIDE SEQUENCE [LARGE SCALE GENOMIC DNA]</scope>
    <source>
        <strain evidence="6 7">105</strain>
    </source>
</reference>
<comment type="subcellular location">
    <subcellularLocation>
        <location evidence="1">Membrane</location>
        <topology evidence="1">Multi-pass membrane protein</topology>
    </subcellularLocation>
</comment>
<keyword evidence="3 5" id="KW-1133">Transmembrane helix</keyword>
<evidence type="ECO:0000313" key="7">
    <source>
        <dbReference type="Proteomes" id="UP000252477"/>
    </source>
</evidence>
<protein>
    <recommendedName>
        <fullName evidence="8">ZIP family metal transporter</fullName>
    </recommendedName>
</protein>
<dbReference type="InterPro" id="IPR003689">
    <property type="entry name" value="ZIP"/>
</dbReference>
<dbReference type="KEGG" id="mpho:DA803_00975"/>
<dbReference type="PANTHER" id="PTHR11040">
    <property type="entry name" value="ZINC/IRON TRANSPORTER"/>
    <property type="match status" value="1"/>
</dbReference>
<dbReference type="Proteomes" id="UP000252477">
    <property type="component" value="Chromosome"/>
</dbReference>
<evidence type="ECO:0000256" key="2">
    <source>
        <dbReference type="ARBA" id="ARBA00022692"/>
    </source>
</evidence>
<dbReference type="PANTHER" id="PTHR11040:SF44">
    <property type="entry name" value="PROTEIN ZNTC-RELATED"/>
    <property type="match status" value="1"/>
</dbReference>
<feature type="transmembrane region" description="Helical" evidence="5">
    <location>
        <begin position="90"/>
        <end position="116"/>
    </location>
</feature>
<feature type="transmembrane region" description="Helical" evidence="5">
    <location>
        <begin position="187"/>
        <end position="207"/>
    </location>
</feature>
<dbReference type="RefSeq" id="WP_114190778.1">
    <property type="nucleotide sequence ID" value="NZ_CP029295.1"/>
</dbReference>
<feature type="transmembrane region" description="Helical" evidence="5">
    <location>
        <begin position="151"/>
        <end position="175"/>
    </location>
</feature>
<dbReference type="GO" id="GO:0016020">
    <property type="term" value="C:membrane"/>
    <property type="evidence" value="ECO:0007669"/>
    <property type="project" value="UniProtKB-SubCell"/>
</dbReference>
<gene>
    <name evidence="6" type="ORF">DA803_00975</name>
</gene>
<evidence type="ECO:0008006" key="8">
    <source>
        <dbReference type="Google" id="ProtNLM"/>
    </source>
</evidence>
<keyword evidence="7" id="KW-1185">Reference proteome</keyword>
<feature type="transmembrane region" description="Helical" evidence="5">
    <location>
        <begin position="51"/>
        <end position="70"/>
    </location>
</feature>
<feature type="transmembrane region" description="Helical" evidence="5">
    <location>
        <begin position="253"/>
        <end position="272"/>
    </location>
</feature>
<dbReference type="EMBL" id="CP029295">
    <property type="protein sequence ID" value="AXE60664.1"/>
    <property type="molecule type" value="Genomic_DNA"/>
</dbReference>
<dbReference type="Pfam" id="PF02535">
    <property type="entry name" value="Zip"/>
    <property type="match status" value="1"/>
</dbReference>
<dbReference type="OrthoDB" id="400752at2"/>